<accession>A0A1G2EEW0</accession>
<dbReference type="InterPro" id="IPR010982">
    <property type="entry name" value="Lambda_DNA-bd_dom_sf"/>
</dbReference>
<gene>
    <name evidence="3" type="ORF">A2896_02355</name>
</gene>
<dbReference type="Proteomes" id="UP000178647">
    <property type="component" value="Unassembled WGS sequence"/>
</dbReference>
<dbReference type="Gene3D" id="1.10.260.40">
    <property type="entry name" value="lambda repressor-like DNA-binding domains"/>
    <property type="match status" value="1"/>
</dbReference>
<dbReference type="GO" id="GO:0005829">
    <property type="term" value="C:cytosol"/>
    <property type="evidence" value="ECO:0007669"/>
    <property type="project" value="TreeGrafter"/>
</dbReference>
<evidence type="ECO:0000313" key="4">
    <source>
        <dbReference type="Proteomes" id="UP000178647"/>
    </source>
</evidence>
<dbReference type="Pfam" id="PF01381">
    <property type="entry name" value="HTH_3"/>
    <property type="match status" value="1"/>
</dbReference>
<dbReference type="PANTHER" id="PTHR46797">
    <property type="entry name" value="HTH-TYPE TRANSCRIPTIONAL REGULATOR"/>
    <property type="match status" value="1"/>
</dbReference>
<dbReference type="AlphaFoldDB" id="A0A1G2EEW0"/>
<dbReference type="SMART" id="SM00530">
    <property type="entry name" value="HTH_XRE"/>
    <property type="match status" value="1"/>
</dbReference>
<feature type="domain" description="HTH cro/C1-type" evidence="2">
    <location>
        <begin position="43"/>
        <end position="99"/>
    </location>
</feature>
<organism evidence="3 4">
    <name type="scientific">Candidatus Nealsonbacteria bacterium RIFCSPLOWO2_01_FULL_43_32</name>
    <dbReference type="NCBI Taxonomy" id="1801672"/>
    <lineage>
        <taxon>Bacteria</taxon>
        <taxon>Candidatus Nealsoniibacteriota</taxon>
    </lineage>
</organism>
<evidence type="ECO:0000259" key="2">
    <source>
        <dbReference type="PROSITE" id="PS50943"/>
    </source>
</evidence>
<dbReference type="CDD" id="cd00093">
    <property type="entry name" value="HTH_XRE"/>
    <property type="match status" value="1"/>
</dbReference>
<dbReference type="PROSITE" id="PS50943">
    <property type="entry name" value="HTH_CROC1"/>
    <property type="match status" value="1"/>
</dbReference>
<dbReference type="EMBL" id="MHMH01000019">
    <property type="protein sequence ID" value="OGZ24132.1"/>
    <property type="molecule type" value="Genomic_DNA"/>
</dbReference>
<evidence type="ECO:0000313" key="3">
    <source>
        <dbReference type="EMBL" id="OGZ24132.1"/>
    </source>
</evidence>
<keyword evidence="1" id="KW-0238">DNA-binding</keyword>
<dbReference type="PANTHER" id="PTHR46797:SF1">
    <property type="entry name" value="METHYLPHOSPHONATE SYNTHASE"/>
    <property type="match status" value="1"/>
</dbReference>
<dbReference type="GO" id="GO:0003700">
    <property type="term" value="F:DNA-binding transcription factor activity"/>
    <property type="evidence" value="ECO:0007669"/>
    <property type="project" value="TreeGrafter"/>
</dbReference>
<name>A0A1G2EEW0_9BACT</name>
<comment type="caution">
    <text evidence="3">The sequence shown here is derived from an EMBL/GenBank/DDBJ whole genome shotgun (WGS) entry which is preliminary data.</text>
</comment>
<dbReference type="InterPro" id="IPR050807">
    <property type="entry name" value="TransReg_Diox_bact_type"/>
</dbReference>
<dbReference type="InterPro" id="IPR001387">
    <property type="entry name" value="Cro/C1-type_HTH"/>
</dbReference>
<sequence length="100" mass="11803">MKKKSKKISYISFERYLAQQMKNKAFRRAYEEEGRRLGIAYKILQLRKQQKLSQKELASKLDTTQSVVARIEAGQQNFSIDTLEKIASAFKRELKIEFVR</sequence>
<reference evidence="3 4" key="1">
    <citation type="journal article" date="2016" name="Nat. Commun.">
        <title>Thousands of microbial genomes shed light on interconnected biogeochemical processes in an aquifer system.</title>
        <authorList>
            <person name="Anantharaman K."/>
            <person name="Brown C.T."/>
            <person name="Hug L.A."/>
            <person name="Sharon I."/>
            <person name="Castelle C.J."/>
            <person name="Probst A.J."/>
            <person name="Thomas B.C."/>
            <person name="Singh A."/>
            <person name="Wilkins M.J."/>
            <person name="Karaoz U."/>
            <person name="Brodie E.L."/>
            <person name="Williams K.H."/>
            <person name="Hubbard S.S."/>
            <person name="Banfield J.F."/>
        </authorList>
    </citation>
    <scope>NUCLEOTIDE SEQUENCE [LARGE SCALE GENOMIC DNA]</scope>
</reference>
<dbReference type="SUPFAM" id="SSF47413">
    <property type="entry name" value="lambda repressor-like DNA-binding domains"/>
    <property type="match status" value="1"/>
</dbReference>
<dbReference type="GO" id="GO:0003677">
    <property type="term" value="F:DNA binding"/>
    <property type="evidence" value="ECO:0007669"/>
    <property type="project" value="UniProtKB-KW"/>
</dbReference>
<evidence type="ECO:0000256" key="1">
    <source>
        <dbReference type="ARBA" id="ARBA00023125"/>
    </source>
</evidence>
<dbReference type="STRING" id="1801672.A2896_02355"/>
<protein>
    <recommendedName>
        <fullName evidence="2">HTH cro/C1-type domain-containing protein</fullName>
    </recommendedName>
</protein>
<proteinExistence type="predicted"/>